<dbReference type="AlphaFoldDB" id="A0A2R7YX50"/>
<dbReference type="EMBL" id="PYXZ01000004">
    <property type="protein sequence ID" value="PUA80942.1"/>
    <property type="molecule type" value="Genomic_DNA"/>
</dbReference>
<evidence type="ECO:0000313" key="1">
    <source>
        <dbReference type="EMBL" id="PUA80942.1"/>
    </source>
</evidence>
<proteinExistence type="predicted"/>
<protein>
    <recommendedName>
        <fullName evidence="3">WXG100 family type VII secretion target</fullName>
    </recommendedName>
</protein>
<organism evidence="1 2">
    <name type="scientific">Nocardioides currus</name>
    <dbReference type="NCBI Taxonomy" id="2133958"/>
    <lineage>
        <taxon>Bacteria</taxon>
        <taxon>Bacillati</taxon>
        <taxon>Actinomycetota</taxon>
        <taxon>Actinomycetes</taxon>
        <taxon>Propionibacteriales</taxon>
        <taxon>Nocardioidaceae</taxon>
        <taxon>Nocardioides</taxon>
    </lineage>
</organism>
<reference evidence="1 2" key="1">
    <citation type="submission" date="2018-03" db="EMBL/GenBank/DDBJ databases">
        <authorList>
            <person name="Keele B.F."/>
        </authorList>
    </citation>
    <scope>NUCLEOTIDE SEQUENCE [LARGE SCALE GENOMIC DNA]</scope>
    <source>
        <strain evidence="1 2">IB-3</strain>
    </source>
</reference>
<accession>A0A2R7YX50</accession>
<evidence type="ECO:0000313" key="2">
    <source>
        <dbReference type="Proteomes" id="UP000244867"/>
    </source>
</evidence>
<comment type="caution">
    <text evidence="1">The sequence shown here is derived from an EMBL/GenBank/DDBJ whole genome shotgun (WGS) entry which is preliminary data.</text>
</comment>
<sequence length="82" mass="9268">MDVQGGTTAAQAFARGAQEIEQFGTQYTQVMTSFEWLGPDADRTREVWSNEYMNMLRQVSQALETFSTLINNQAQEQEQVSA</sequence>
<keyword evidence="2" id="KW-1185">Reference proteome</keyword>
<gene>
    <name evidence="1" type="ORF">C7S10_11120</name>
</gene>
<evidence type="ECO:0008006" key="3">
    <source>
        <dbReference type="Google" id="ProtNLM"/>
    </source>
</evidence>
<name>A0A2R7YX50_9ACTN</name>
<dbReference type="Proteomes" id="UP000244867">
    <property type="component" value="Unassembled WGS sequence"/>
</dbReference>